<protein>
    <submittedName>
        <fullName evidence="1">Uncharacterized protein</fullName>
    </submittedName>
</protein>
<keyword evidence="2" id="KW-1185">Reference proteome</keyword>
<proteinExistence type="predicted"/>
<gene>
    <name evidence="1" type="ORF">E2C01_042752</name>
</gene>
<evidence type="ECO:0000313" key="2">
    <source>
        <dbReference type="Proteomes" id="UP000324222"/>
    </source>
</evidence>
<organism evidence="1 2">
    <name type="scientific">Portunus trituberculatus</name>
    <name type="common">Swimming crab</name>
    <name type="synonym">Neptunus trituberculatus</name>
    <dbReference type="NCBI Taxonomy" id="210409"/>
    <lineage>
        <taxon>Eukaryota</taxon>
        <taxon>Metazoa</taxon>
        <taxon>Ecdysozoa</taxon>
        <taxon>Arthropoda</taxon>
        <taxon>Crustacea</taxon>
        <taxon>Multicrustacea</taxon>
        <taxon>Malacostraca</taxon>
        <taxon>Eumalacostraca</taxon>
        <taxon>Eucarida</taxon>
        <taxon>Decapoda</taxon>
        <taxon>Pleocyemata</taxon>
        <taxon>Brachyura</taxon>
        <taxon>Eubrachyura</taxon>
        <taxon>Portunoidea</taxon>
        <taxon>Portunidae</taxon>
        <taxon>Portuninae</taxon>
        <taxon>Portunus</taxon>
    </lineage>
</organism>
<name>A0A5B7FUE5_PORTR</name>
<evidence type="ECO:0000313" key="1">
    <source>
        <dbReference type="EMBL" id="MPC48965.1"/>
    </source>
</evidence>
<dbReference type="AlphaFoldDB" id="A0A5B7FUE5"/>
<accession>A0A5B7FUE5</accession>
<sequence length="84" mass="9415">MLTKTLKTVAEVPGQANTPSRLSAPDSLRPKGHIQRLAALTCRGIRWDETYCLITCLFSFRPLLCLVPEGKWTPSCCHGLRLIY</sequence>
<dbReference type="Proteomes" id="UP000324222">
    <property type="component" value="Unassembled WGS sequence"/>
</dbReference>
<comment type="caution">
    <text evidence="1">The sequence shown here is derived from an EMBL/GenBank/DDBJ whole genome shotgun (WGS) entry which is preliminary data.</text>
</comment>
<dbReference type="EMBL" id="VSRR010008581">
    <property type="protein sequence ID" value="MPC48965.1"/>
    <property type="molecule type" value="Genomic_DNA"/>
</dbReference>
<reference evidence="1 2" key="1">
    <citation type="submission" date="2019-05" db="EMBL/GenBank/DDBJ databases">
        <title>Another draft genome of Portunus trituberculatus and its Hox gene families provides insights of decapod evolution.</title>
        <authorList>
            <person name="Jeong J.-H."/>
            <person name="Song I."/>
            <person name="Kim S."/>
            <person name="Choi T."/>
            <person name="Kim D."/>
            <person name="Ryu S."/>
            <person name="Kim W."/>
        </authorList>
    </citation>
    <scope>NUCLEOTIDE SEQUENCE [LARGE SCALE GENOMIC DNA]</scope>
    <source>
        <tissue evidence="1">Muscle</tissue>
    </source>
</reference>